<dbReference type="PROSITE" id="PS50865">
    <property type="entry name" value="ZF_MYND_2"/>
    <property type="match status" value="1"/>
</dbReference>
<dbReference type="OMA" id="RYPFREM"/>
<dbReference type="RefSeq" id="XP_811558.1">
    <property type="nucleotide sequence ID" value="XM_806465.1"/>
</dbReference>
<dbReference type="Gene3D" id="6.10.140.2220">
    <property type="match status" value="1"/>
</dbReference>
<name>Q4DAZ7_TRYCC</name>
<dbReference type="PaxDb" id="353153-Q4DAZ7"/>
<dbReference type="PROSITE" id="PS01360">
    <property type="entry name" value="ZF_MYND_1"/>
    <property type="match status" value="1"/>
</dbReference>
<comment type="caution">
    <text evidence="6">The sequence shown here is derived from an EMBL/GenBank/DDBJ whole genome shotgun (WGS) entry which is preliminary data.</text>
</comment>
<dbReference type="AlphaFoldDB" id="Q4DAZ7"/>
<evidence type="ECO:0000313" key="6">
    <source>
        <dbReference type="EMBL" id="EAN89707.1"/>
    </source>
</evidence>
<keyword evidence="3" id="KW-0862">Zinc</keyword>
<proteinExistence type="predicted"/>
<sequence>MCVKCLFLARSEMAIEESACNDDSQAVTEATSERTVNSATVFRYPFNTMDLGWLVGYIDAFLVKSERWAAAMRLTTCFMTFTVLHEDPLMEDATFQLHKTMLDRSIKKSWPRRNRDLSNTFDAAYHVFETICIVSKYPNLDPAGKAGILRMSEKLIQGMEKPMDNVVIKIDLKKKSETLHATLARLQALGRAPESLSAFDALMASLKMVFFCYVASLGINNMMLDANLNKMDSYVCCEGCPCHAKLRTTYTLFIRDVEKTKVIDCLLIMAVKEDDAFLSKLAEGLFTQFDCRSPFLEKPVRRIQNGALFMVRIALFDAFRHVKALLVDLRASPASLAPQIDNVVLALYIARREMRGMKGLNEHLPLVNKALATADSIYSRLGTENASQELRTLKDYITKIFFLVSAPEFHLAVHSKDPLVGKGAKLCCGNPDCPGKVKEMLKCSGCRVTFYCSVTCQRDDWKTHRFLCKEMGCRKAAPAPIKMAECSTETLKPAAFHG</sequence>
<keyword evidence="7" id="KW-1185">Reference proteome</keyword>
<evidence type="ECO:0000313" key="7">
    <source>
        <dbReference type="Proteomes" id="UP000002296"/>
    </source>
</evidence>
<organism evidence="6 7">
    <name type="scientific">Trypanosoma cruzi (strain CL Brener)</name>
    <dbReference type="NCBI Taxonomy" id="353153"/>
    <lineage>
        <taxon>Eukaryota</taxon>
        <taxon>Discoba</taxon>
        <taxon>Euglenozoa</taxon>
        <taxon>Kinetoplastea</taxon>
        <taxon>Metakinetoplastina</taxon>
        <taxon>Trypanosomatida</taxon>
        <taxon>Trypanosomatidae</taxon>
        <taxon>Trypanosoma</taxon>
        <taxon>Schizotrypanum</taxon>
    </lineage>
</organism>
<keyword evidence="2 4" id="KW-0863">Zinc-finger</keyword>
<evidence type="ECO:0000256" key="3">
    <source>
        <dbReference type="ARBA" id="ARBA00022833"/>
    </source>
</evidence>
<evidence type="ECO:0000256" key="2">
    <source>
        <dbReference type="ARBA" id="ARBA00022771"/>
    </source>
</evidence>
<gene>
    <name evidence="6" type="ORF">Tc00.1047053510087.110</name>
</gene>
<accession>Q4DAZ7</accession>
<feature type="domain" description="MYND-type" evidence="5">
    <location>
        <begin position="425"/>
        <end position="468"/>
    </location>
</feature>
<dbReference type="InParanoid" id="Q4DAZ7"/>
<evidence type="ECO:0000259" key="5">
    <source>
        <dbReference type="PROSITE" id="PS50865"/>
    </source>
</evidence>
<evidence type="ECO:0000256" key="1">
    <source>
        <dbReference type="ARBA" id="ARBA00022723"/>
    </source>
</evidence>
<reference evidence="6 7" key="1">
    <citation type="journal article" date="2005" name="Science">
        <title>The genome sequence of Trypanosoma cruzi, etiologic agent of Chagas disease.</title>
        <authorList>
            <person name="El-Sayed N.M."/>
            <person name="Myler P.J."/>
            <person name="Bartholomeu D.C."/>
            <person name="Nilsson D."/>
            <person name="Aggarwal G."/>
            <person name="Tran A.N."/>
            <person name="Ghedin E."/>
            <person name="Worthey E.A."/>
            <person name="Delcher A.L."/>
            <person name="Blandin G."/>
            <person name="Westenberger S.J."/>
            <person name="Caler E."/>
            <person name="Cerqueira G.C."/>
            <person name="Branche C."/>
            <person name="Haas B."/>
            <person name="Anupama A."/>
            <person name="Arner E."/>
            <person name="Aslund L."/>
            <person name="Attipoe P."/>
            <person name="Bontempi E."/>
            <person name="Bringaud F."/>
            <person name="Burton P."/>
            <person name="Cadag E."/>
            <person name="Campbell D.A."/>
            <person name="Carrington M."/>
            <person name="Crabtree J."/>
            <person name="Darban H."/>
            <person name="da Silveira J.F."/>
            <person name="de Jong P."/>
            <person name="Edwards K."/>
            <person name="Englund P.T."/>
            <person name="Fazelina G."/>
            <person name="Feldblyum T."/>
            <person name="Ferella M."/>
            <person name="Frasch A.C."/>
            <person name="Gull K."/>
            <person name="Horn D."/>
            <person name="Hou L."/>
            <person name="Huang Y."/>
            <person name="Kindlund E."/>
            <person name="Klingbeil M."/>
            <person name="Kluge S."/>
            <person name="Koo H."/>
            <person name="Lacerda D."/>
            <person name="Levin M.J."/>
            <person name="Lorenzi H."/>
            <person name="Louie T."/>
            <person name="Machado C.R."/>
            <person name="McCulloch R."/>
            <person name="McKenna A."/>
            <person name="Mizuno Y."/>
            <person name="Mottram J.C."/>
            <person name="Nelson S."/>
            <person name="Ochaya S."/>
            <person name="Osoegawa K."/>
            <person name="Pai G."/>
            <person name="Parsons M."/>
            <person name="Pentony M."/>
            <person name="Pettersson U."/>
            <person name="Pop M."/>
            <person name="Ramirez J.L."/>
            <person name="Rinta J."/>
            <person name="Robertson L."/>
            <person name="Salzberg S.L."/>
            <person name="Sanchez D.O."/>
            <person name="Seyler A."/>
            <person name="Sharma R."/>
            <person name="Shetty J."/>
            <person name="Simpson A.J."/>
            <person name="Sisk E."/>
            <person name="Tammi M.T."/>
            <person name="Tarleton R."/>
            <person name="Teixeira S."/>
            <person name="Van Aken S."/>
            <person name="Vogt C."/>
            <person name="Ward P.N."/>
            <person name="Wickstead B."/>
            <person name="Wortman J."/>
            <person name="White O."/>
            <person name="Fraser C.M."/>
            <person name="Stuart K.D."/>
            <person name="Andersson B."/>
        </authorList>
    </citation>
    <scope>NUCLEOTIDE SEQUENCE [LARGE SCALE GENOMIC DNA]</scope>
    <source>
        <strain evidence="6 7">CL Brener</strain>
    </source>
</reference>
<dbReference type="SMR" id="Q4DAZ7"/>
<dbReference type="GeneID" id="3542539"/>
<dbReference type="GO" id="GO:0008270">
    <property type="term" value="F:zinc ion binding"/>
    <property type="evidence" value="ECO:0007669"/>
    <property type="project" value="UniProtKB-KW"/>
</dbReference>
<dbReference type="Proteomes" id="UP000002296">
    <property type="component" value="Unassembled WGS sequence"/>
</dbReference>
<dbReference type="STRING" id="353153.Q4DAZ7"/>
<dbReference type="SUPFAM" id="SSF144232">
    <property type="entry name" value="HIT/MYND zinc finger-like"/>
    <property type="match status" value="1"/>
</dbReference>
<dbReference type="InterPro" id="IPR002893">
    <property type="entry name" value="Znf_MYND"/>
</dbReference>
<protein>
    <recommendedName>
        <fullName evidence="5">MYND-type domain-containing protein</fullName>
    </recommendedName>
</protein>
<keyword evidence="1" id="KW-0479">Metal-binding</keyword>
<evidence type="ECO:0000256" key="4">
    <source>
        <dbReference type="PROSITE-ProRule" id="PRU00134"/>
    </source>
</evidence>
<dbReference type="eggNOG" id="ENOG502QWK5">
    <property type="taxonomic scope" value="Eukaryota"/>
</dbReference>
<dbReference type="KEGG" id="tcr:510087.110"/>
<dbReference type="Pfam" id="PF01753">
    <property type="entry name" value="zf-MYND"/>
    <property type="match status" value="1"/>
</dbReference>
<dbReference type="EMBL" id="AAHK01000719">
    <property type="protein sequence ID" value="EAN89707.1"/>
    <property type="molecule type" value="Genomic_DNA"/>
</dbReference>